<feature type="compositionally biased region" description="Basic and acidic residues" evidence="1">
    <location>
        <begin position="108"/>
        <end position="123"/>
    </location>
</feature>
<dbReference type="AlphaFoldDB" id="A0AAN8WME0"/>
<evidence type="ECO:0000313" key="3">
    <source>
        <dbReference type="Proteomes" id="UP001381693"/>
    </source>
</evidence>
<accession>A0AAN8WME0</accession>
<evidence type="ECO:0000313" key="2">
    <source>
        <dbReference type="EMBL" id="KAK7068787.1"/>
    </source>
</evidence>
<reference evidence="2 3" key="1">
    <citation type="submission" date="2023-11" db="EMBL/GenBank/DDBJ databases">
        <title>Halocaridina rubra genome assembly.</title>
        <authorList>
            <person name="Smith C."/>
        </authorList>
    </citation>
    <scope>NUCLEOTIDE SEQUENCE [LARGE SCALE GENOMIC DNA]</scope>
    <source>
        <strain evidence="2">EP-1</strain>
        <tissue evidence="2">Whole</tissue>
    </source>
</reference>
<gene>
    <name evidence="2" type="ORF">SK128_025810</name>
</gene>
<name>A0AAN8WME0_HALRR</name>
<feature type="compositionally biased region" description="Basic and acidic residues" evidence="1">
    <location>
        <begin position="90"/>
        <end position="100"/>
    </location>
</feature>
<proteinExistence type="predicted"/>
<dbReference type="Proteomes" id="UP001381693">
    <property type="component" value="Unassembled WGS sequence"/>
</dbReference>
<sequence>MYNTTPTKAEICCSRESERLSTVRELSHSNQSDDDYSEPGGDHPNNNDDGCHQNYDCALVKQTGSPHPIKNCYTRVPFTSVQEQILKRALEESKTRDSNRICEQTGTGEHDERRRDRETKDNETLYPSASAPGEIILMDEMKVSPTKAGRTPSENSTPANTDEAISTIL</sequence>
<evidence type="ECO:0000256" key="1">
    <source>
        <dbReference type="SAM" id="MobiDB-lite"/>
    </source>
</evidence>
<dbReference type="EMBL" id="JAXCGZ010017122">
    <property type="protein sequence ID" value="KAK7068787.1"/>
    <property type="molecule type" value="Genomic_DNA"/>
</dbReference>
<keyword evidence="3" id="KW-1185">Reference proteome</keyword>
<feature type="region of interest" description="Disordered" evidence="1">
    <location>
        <begin position="17"/>
        <end position="54"/>
    </location>
</feature>
<feature type="compositionally biased region" description="Basic and acidic residues" evidence="1">
    <location>
        <begin position="17"/>
        <end position="27"/>
    </location>
</feature>
<feature type="region of interest" description="Disordered" evidence="1">
    <location>
        <begin position="90"/>
        <end position="169"/>
    </location>
</feature>
<feature type="compositionally biased region" description="Polar residues" evidence="1">
    <location>
        <begin position="152"/>
        <end position="169"/>
    </location>
</feature>
<protein>
    <submittedName>
        <fullName evidence="2">Uncharacterized protein</fullName>
    </submittedName>
</protein>
<comment type="caution">
    <text evidence="2">The sequence shown here is derived from an EMBL/GenBank/DDBJ whole genome shotgun (WGS) entry which is preliminary data.</text>
</comment>
<organism evidence="2 3">
    <name type="scientific">Halocaridina rubra</name>
    <name type="common">Hawaiian red shrimp</name>
    <dbReference type="NCBI Taxonomy" id="373956"/>
    <lineage>
        <taxon>Eukaryota</taxon>
        <taxon>Metazoa</taxon>
        <taxon>Ecdysozoa</taxon>
        <taxon>Arthropoda</taxon>
        <taxon>Crustacea</taxon>
        <taxon>Multicrustacea</taxon>
        <taxon>Malacostraca</taxon>
        <taxon>Eumalacostraca</taxon>
        <taxon>Eucarida</taxon>
        <taxon>Decapoda</taxon>
        <taxon>Pleocyemata</taxon>
        <taxon>Caridea</taxon>
        <taxon>Atyoidea</taxon>
        <taxon>Atyidae</taxon>
        <taxon>Halocaridina</taxon>
    </lineage>
</organism>